<dbReference type="InterPro" id="IPR016024">
    <property type="entry name" value="ARM-type_fold"/>
</dbReference>
<gene>
    <name evidence="2" type="ORF">FDF74_00185</name>
</gene>
<proteinExistence type="predicted"/>
<dbReference type="OrthoDB" id="1706421at2"/>
<dbReference type="EMBL" id="SXDP01000001">
    <property type="protein sequence ID" value="NEZ45626.1"/>
    <property type="molecule type" value="Genomic_DNA"/>
</dbReference>
<reference evidence="2 3" key="1">
    <citation type="submission" date="2019-04" db="EMBL/GenBank/DDBJ databases">
        <title>Genome sequencing of Clostridium botulinum Groups I-IV and Clostridium butyricum.</title>
        <authorList>
            <person name="Brunt J."/>
            <person name="Van Vliet A.H.M."/>
            <person name="Stringer S.C."/>
            <person name="Carter A.T."/>
            <person name="Peck M.W."/>
        </authorList>
    </citation>
    <scope>NUCLEOTIDE SEQUENCE [LARGE SCALE GENOMIC DNA]</scope>
    <source>
        <strain evidence="2 3">IFR 18/094</strain>
    </source>
</reference>
<dbReference type="GO" id="GO:0016491">
    <property type="term" value="F:oxidoreductase activity"/>
    <property type="evidence" value="ECO:0007669"/>
    <property type="project" value="TreeGrafter"/>
</dbReference>
<sequence>MNKNMLIIDWEKIQDYSEEEITYFLYSEGKSIQTLARIRRLDEATIKKHVLEGKIKYGILAKSSNIKELFTILSSSGKQDKIDTINYLDKITKDKLVKFIKENYADMYPREKQSAVWILGEIGYIEGIDILLKASVHKFINIRRMAVSAMGKIGDKKCEEALIRALEDDNPQVVFYAIKSLYKIKSSKAKLKIIRLKDNANKDYIKNAAEEYLSETDSDTSKG</sequence>
<dbReference type="Pfam" id="PF14493">
    <property type="entry name" value="HTH_40"/>
    <property type="match status" value="1"/>
</dbReference>
<evidence type="ECO:0000313" key="2">
    <source>
        <dbReference type="EMBL" id="NEZ45626.1"/>
    </source>
</evidence>
<feature type="domain" description="Helicase Helix-turn-helix" evidence="1">
    <location>
        <begin position="19"/>
        <end position="108"/>
    </location>
</feature>
<protein>
    <submittedName>
        <fullName evidence="2">HEAT repeat domain-containing protein</fullName>
    </submittedName>
</protein>
<evidence type="ECO:0000259" key="1">
    <source>
        <dbReference type="Pfam" id="PF14493"/>
    </source>
</evidence>
<dbReference type="Gene3D" id="1.25.10.10">
    <property type="entry name" value="Leucine-rich Repeat Variant"/>
    <property type="match status" value="1"/>
</dbReference>
<dbReference type="Pfam" id="PF13646">
    <property type="entry name" value="HEAT_2"/>
    <property type="match status" value="1"/>
</dbReference>
<comment type="caution">
    <text evidence="2">The sequence shown here is derived from an EMBL/GenBank/DDBJ whole genome shotgun (WGS) entry which is preliminary data.</text>
</comment>
<name>A0A6M0R636_9CLOT</name>
<dbReference type="InterPro" id="IPR011989">
    <property type="entry name" value="ARM-like"/>
</dbReference>
<dbReference type="SUPFAM" id="SSF48371">
    <property type="entry name" value="ARM repeat"/>
    <property type="match status" value="1"/>
</dbReference>
<dbReference type="InterPro" id="IPR029491">
    <property type="entry name" value="Helicase_HTH"/>
</dbReference>
<organism evidence="2 3">
    <name type="scientific">Clostridium niameyense</name>
    <dbReference type="NCBI Taxonomy" id="1622073"/>
    <lineage>
        <taxon>Bacteria</taxon>
        <taxon>Bacillati</taxon>
        <taxon>Bacillota</taxon>
        <taxon>Clostridia</taxon>
        <taxon>Eubacteriales</taxon>
        <taxon>Clostridiaceae</taxon>
        <taxon>Clostridium</taxon>
    </lineage>
</organism>
<evidence type="ECO:0000313" key="3">
    <source>
        <dbReference type="Proteomes" id="UP000473885"/>
    </source>
</evidence>
<dbReference type="SMART" id="SM00567">
    <property type="entry name" value="EZ_HEAT"/>
    <property type="match status" value="2"/>
</dbReference>
<dbReference type="InterPro" id="IPR004155">
    <property type="entry name" value="PBS_lyase_HEAT"/>
</dbReference>
<dbReference type="RefSeq" id="WP_050606747.1">
    <property type="nucleotide sequence ID" value="NZ_CABKUB010000006.1"/>
</dbReference>
<dbReference type="PANTHER" id="PTHR12697">
    <property type="entry name" value="PBS LYASE HEAT-LIKE PROTEIN"/>
    <property type="match status" value="1"/>
</dbReference>
<accession>A0A6M0R636</accession>
<dbReference type="PANTHER" id="PTHR12697:SF5">
    <property type="entry name" value="DEOXYHYPUSINE HYDROXYLASE"/>
    <property type="match status" value="1"/>
</dbReference>
<dbReference type="AlphaFoldDB" id="A0A6M0R636"/>
<dbReference type="Proteomes" id="UP000473885">
    <property type="component" value="Unassembled WGS sequence"/>
</dbReference>
<keyword evidence="3" id="KW-1185">Reference proteome</keyword>